<name>A0A9X2H726_9HYPH</name>
<reference evidence="4" key="1">
    <citation type="submission" date="2022-03" db="EMBL/GenBank/DDBJ databases">
        <title>Aurantimonas Liuensis sp. Nov., isolated from the hadal seawater of the Mariana Trench.</title>
        <authorList>
            <person name="Liu R."/>
        </authorList>
    </citation>
    <scope>NUCLEOTIDE SEQUENCE</scope>
    <source>
        <strain evidence="4">LRZ36</strain>
    </source>
</reference>
<dbReference type="AlphaFoldDB" id="A0A9X2H726"/>
<sequence>MILKGSQRGGARQLSLHLLNDRDNDHVAVQELRGFIARDLDGALAESYAISKGTKCRQFMFSLSLSPPIDAIAGEDDFRRAADEAEKRLGLEGQPRAIILHEKEGRRHAHVVWSRINPATMTAINLPHFKRKLNDLARELYLDHEWALPEGLRRDGGKSPLNFTLAEWQQARRLHLDPREIKQTFQEAWQRSDDARSFAAALRERGYFLAQGDRRGFVALDVNGEVFAVGRWCGVRTKEVRNRLGDENALRPLADVRAQVKALVSERLQSFIDDVNERHQGEARPLSEDRGRMVRAHQAERQSMLQKQQERWQHEEQARSQRFTKGLRGLWDRLTGTAAGVRKQNEAEIWRCVVRDRDQRDNLVVTQMAERQELQKKIEALRRRHSQNRRILAREITRSLQRIEQHSEQETRTRKRQRDHTFLPPR</sequence>
<evidence type="ECO:0000256" key="2">
    <source>
        <dbReference type="SAM" id="MobiDB-lite"/>
    </source>
</evidence>
<feature type="domain" description="MobA/VirD2-like nuclease" evidence="3">
    <location>
        <begin position="33"/>
        <end position="146"/>
    </location>
</feature>
<accession>A0A9X2H726</accession>
<feature type="coiled-coil region" evidence="1">
    <location>
        <begin position="364"/>
        <end position="391"/>
    </location>
</feature>
<dbReference type="Proteomes" id="UP001155220">
    <property type="component" value="Unassembled WGS sequence"/>
</dbReference>
<feature type="region of interest" description="Disordered" evidence="2">
    <location>
        <begin position="402"/>
        <end position="426"/>
    </location>
</feature>
<gene>
    <name evidence="4" type="ORF">MJ956_07185</name>
</gene>
<evidence type="ECO:0000313" key="5">
    <source>
        <dbReference type="Proteomes" id="UP001155220"/>
    </source>
</evidence>
<evidence type="ECO:0000313" key="4">
    <source>
        <dbReference type="EMBL" id="MCP3054935.1"/>
    </source>
</evidence>
<keyword evidence="5" id="KW-1185">Reference proteome</keyword>
<evidence type="ECO:0000259" key="3">
    <source>
        <dbReference type="Pfam" id="PF03432"/>
    </source>
</evidence>
<proteinExistence type="predicted"/>
<evidence type="ECO:0000256" key="1">
    <source>
        <dbReference type="SAM" id="Coils"/>
    </source>
</evidence>
<comment type="caution">
    <text evidence="4">The sequence shown here is derived from an EMBL/GenBank/DDBJ whole genome shotgun (WGS) entry which is preliminary data.</text>
</comment>
<feature type="compositionally biased region" description="Basic and acidic residues" evidence="2">
    <location>
        <begin position="402"/>
        <end position="412"/>
    </location>
</feature>
<dbReference type="RefSeq" id="WP_253963802.1">
    <property type="nucleotide sequence ID" value="NZ_JALHBS010000037.1"/>
</dbReference>
<dbReference type="Pfam" id="PF03432">
    <property type="entry name" value="Relaxase"/>
    <property type="match status" value="1"/>
</dbReference>
<protein>
    <submittedName>
        <fullName evidence="4">Relaxase/mobilization nuclease domain-containing protein</fullName>
    </submittedName>
</protein>
<organism evidence="4 5">
    <name type="scientific">Aurantimonas marianensis</name>
    <dbReference type="NCBI Taxonomy" id="2920428"/>
    <lineage>
        <taxon>Bacteria</taxon>
        <taxon>Pseudomonadati</taxon>
        <taxon>Pseudomonadota</taxon>
        <taxon>Alphaproteobacteria</taxon>
        <taxon>Hyphomicrobiales</taxon>
        <taxon>Aurantimonadaceae</taxon>
        <taxon>Aurantimonas</taxon>
    </lineage>
</organism>
<dbReference type="EMBL" id="JALHBS010000037">
    <property type="protein sequence ID" value="MCP3054935.1"/>
    <property type="molecule type" value="Genomic_DNA"/>
</dbReference>
<keyword evidence="1" id="KW-0175">Coiled coil</keyword>
<dbReference type="InterPro" id="IPR005094">
    <property type="entry name" value="Endonuclease_MobA/VirD2"/>
</dbReference>